<dbReference type="Proteomes" id="UP000663836">
    <property type="component" value="Unassembled WGS sequence"/>
</dbReference>
<comment type="similarity">
    <text evidence="1">Belongs to the 'GDXG' lipolytic enzyme family.</text>
</comment>
<reference evidence="5" key="1">
    <citation type="submission" date="2021-02" db="EMBL/GenBank/DDBJ databases">
        <authorList>
            <person name="Nowell W R."/>
        </authorList>
    </citation>
    <scope>NUCLEOTIDE SEQUENCE</scope>
</reference>
<evidence type="ECO:0000256" key="3">
    <source>
        <dbReference type="PROSITE-ProRule" id="PRU10038"/>
    </source>
</evidence>
<dbReference type="Gene3D" id="3.40.50.1820">
    <property type="entry name" value="alpha/beta hydrolase"/>
    <property type="match status" value="1"/>
</dbReference>
<comment type="caution">
    <text evidence="5">The sequence shown here is derived from an EMBL/GenBank/DDBJ whole genome shotgun (WGS) entry which is preliminary data.</text>
</comment>
<dbReference type="EMBL" id="CAJOBD010001104">
    <property type="protein sequence ID" value="CAF3760840.1"/>
    <property type="molecule type" value="Genomic_DNA"/>
</dbReference>
<gene>
    <name evidence="5" type="ORF">JBS370_LOCUS13113</name>
</gene>
<evidence type="ECO:0000256" key="2">
    <source>
        <dbReference type="ARBA" id="ARBA00022801"/>
    </source>
</evidence>
<dbReference type="PANTHER" id="PTHR48081:SF8">
    <property type="entry name" value="ALPHA_BETA HYDROLASE FOLD-3 DOMAIN-CONTAINING PROTEIN-RELATED"/>
    <property type="match status" value="1"/>
</dbReference>
<organism evidence="5 6">
    <name type="scientific">Rotaria sordida</name>
    <dbReference type="NCBI Taxonomy" id="392033"/>
    <lineage>
        <taxon>Eukaryota</taxon>
        <taxon>Metazoa</taxon>
        <taxon>Spiralia</taxon>
        <taxon>Gnathifera</taxon>
        <taxon>Rotifera</taxon>
        <taxon>Eurotatoria</taxon>
        <taxon>Bdelloidea</taxon>
        <taxon>Philodinida</taxon>
        <taxon>Philodinidae</taxon>
        <taxon>Rotaria</taxon>
    </lineage>
</organism>
<dbReference type="InterPro" id="IPR050300">
    <property type="entry name" value="GDXG_lipolytic_enzyme"/>
</dbReference>
<dbReference type="PANTHER" id="PTHR48081">
    <property type="entry name" value="AB HYDROLASE SUPERFAMILY PROTEIN C4A8.06C"/>
    <property type="match status" value="1"/>
</dbReference>
<dbReference type="GO" id="GO:0016787">
    <property type="term" value="F:hydrolase activity"/>
    <property type="evidence" value="ECO:0007669"/>
    <property type="project" value="UniProtKB-KW"/>
</dbReference>
<evidence type="ECO:0000259" key="4">
    <source>
        <dbReference type="Pfam" id="PF07859"/>
    </source>
</evidence>
<evidence type="ECO:0000313" key="6">
    <source>
        <dbReference type="Proteomes" id="UP000663836"/>
    </source>
</evidence>
<dbReference type="Pfam" id="PF07859">
    <property type="entry name" value="Abhydrolase_3"/>
    <property type="match status" value="1"/>
</dbReference>
<dbReference type="SUPFAM" id="SSF53474">
    <property type="entry name" value="alpha/beta-Hydrolases"/>
    <property type="match status" value="1"/>
</dbReference>
<dbReference type="AlphaFoldDB" id="A0A818YVU7"/>
<proteinExistence type="inferred from homology"/>
<keyword evidence="2" id="KW-0378">Hydrolase</keyword>
<evidence type="ECO:0000256" key="1">
    <source>
        <dbReference type="ARBA" id="ARBA00010515"/>
    </source>
</evidence>
<dbReference type="InterPro" id="IPR029058">
    <property type="entry name" value="AB_hydrolase_fold"/>
</dbReference>
<dbReference type="InterPro" id="IPR013094">
    <property type="entry name" value="AB_hydrolase_3"/>
</dbReference>
<feature type="domain" description="Alpha/beta hydrolase fold-3" evidence="4">
    <location>
        <begin position="91"/>
        <end position="311"/>
    </location>
</feature>
<feature type="active site" evidence="3">
    <location>
        <position position="187"/>
    </location>
</feature>
<protein>
    <recommendedName>
        <fullName evidence="4">Alpha/beta hydrolase fold-3 domain-containing protein</fullName>
    </recommendedName>
</protein>
<dbReference type="PROSITE" id="PS01174">
    <property type="entry name" value="LIPASE_GDXG_SER"/>
    <property type="match status" value="1"/>
</dbReference>
<name>A0A818YVU7_9BILA</name>
<dbReference type="PROSITE" id="PS01173">
    <property type="entry name" value="LIPASE_GDXG_HIS"/>
    <property type="match status" value="1"/>
</dbReference>
<accession>A0A818YVU7</accession>
<dbReference type="InterPro" id="IPR033140">
    <property type="entry name" value="Lipase_GDXG_put_SER_AS"/>
</dbReference>
<evidence type="ECO:0000313" key="5">
    <source>
        <dbReference type="EMBL" id="CAF3760840.1"/>
    </source>
</evidence>
<dbReference type="InterPro" id="IPR002168">
    <property type="entry name" value="Lipase_GDXG_HIS_AS"/>
</dbReference>
<sequence>MIESKINDWDPRLGDEARAYTSFISQNFPAPKNLTLQAMRERSENVHAKVNEKLIGTFKGIEEERKIKIDENIDIPITIYTPANVTKDKMVIYFHGGGWTIASRKTHQTIVNMLAEYFIIYLFKHVKYGDFSSATKSIWISVAYRLSPEHKFPIWLDDGCEVTRQILANKTAYGADENTKIGVAGDSAGGLIAASVCHTIKNLDFQILVYGAFDFADGTESHKEFTSSEHILTPAVLSWFNSNALRNENDKKDPRASVLLYESFDGIPPCLFIVAELDPLRDDSYEYQKKLEKAGIKTKLVLIKDVIHSFFSLPGIYEKTCGQAIEAVKEFMDSL</sequence>